<feature type="compositionally biased region" description="Basic and acidic residues" evidence="1">
    <location>
        <begin position="1"/>
        <end position="22"/>
    </location>
</feature>
<feature type="non-terminal residue" evidence="2">
    <location>
        <position position="124"/>
    </location>
</feature>
<accession>A0A699VLQ0</accession>
<feature type="non-terminal residue" evidence="2">
    <location>
        <position position="1"/>
    </location>
</feature>
<evidence type="ECO:0000313" key="2">
    <source>
        <dbReference type="EMBL" id="GFD32704.1"/>
    </source>
</evidence>
<dbReference type="AlphaFoldDB" id="A0A699VLQ0"/>
<sequence>SGDSIDKLFDEGNDAGQEHSVERDDDVLEETAAKGASEVVAEKTKKKQKRKVVGDASGHAFPPKKLRKDYHAGASDDSHRSYSYFEFKSFARSPAKDAPVTTVVVTTTVTANASIVPPPKVRVV</sequence>
<name>A0A699VLQ0_TANCI</name>
<comment type="caution">
    <text evidence="2">The sequence shown here is derived from an EMBL/GenBank/DDBJ whole genome shotgun (WGS) entry which is preliminary data.</text>
</comment>
<protein>
    <submittedName>
        <fullName evidence="2">Uncharacterized protein</fullName>
    </submittedName>
</protein>
<reference evidence="2" key="1">
    <citation type="journal article" date="2019" name="Sci. Rep.">
        <title>Draft genome of Tanacetum cinerariifolium, the natural source of mosquito coil.</title>
        <authorList>
            <person name="Yamashiro T."/>
            <person name="Shiraishi A."/>
            <person name="Satake H."/>
            <person name="Nakayama K."/>
        </authorList>
    </citation>
    <scope>NUCLEOTIDE SEQUENCE</scope>
</reference>
<dbReference type="EMBL" id="BKCJ011427255">
    <property type="protein sequence ID" value="GFD32704.1"/>
    <property type="molecule type" value="Genomic_DNA"/>
</dbReference>
<proteinExistence type="predicted"/>
<organism evidence="2">
    <name type="scientific">Tanacetum cinerariifolium</name>
    <name type="common">Dalmatian daisy</name>
    <name type="synonym">Chrysanthemum cinerariifolium</name>
    <dbReference type="NCBI Taxonomy" id="118510"/>
    <lineage>
        <taxon>Eukaryota</taxon>
        <taxon>Viridiplantae</taxon>
        <taxon>Streptophyta</taxon>
        <taxon>Embryophyta</taxon>
        <taxon>Tracheophyta</taxon>
        <taxon>Spermatophyta</taxon>
        <taxon>Magnoliopsida</taxon>
        <taxon>eudicotyledons</taxon>
        <taxon>Gunneridae</taxon>
        <taxon>Pentapetalae</taxon>
        <taxon>asterids</taxon>
        <taxon>campanulids</taxon>
        <taxon>Asterales</taxon>
        <taxon>Asteraceae</taxon>
        <taxon>Asteroideae</taxon>
        <taxon>Anthemideae</taxon>
        <taxon>Anthemidinae</taxon>
        <taxon>Tanacetum</taxon>
    </lineage>
</organism>
<gene>
    <name evidence="2" type="ORF">Tci_904673</name>
</gene>
<feature type="compositionally biased region" description="Basic and acidic residues" evidence="1">
    <location>
        <begin position="69"/>
        <end position="78"/>
    </location>
</feature>
<feature type="region of interest" description="Disordered" evidence="1">
    <location>
        <begin position="1"/>
        <end position="78"/>
    </location>
</feature>
<evidence type="ECO:0000256" key="1">
    <source>
        <dbReference type="SAM" id="MobiDB-lite"/>
    </source>
</evidence>